<dbReference type="InterPro" id="IPR036691">
    <property type="entry name" value="Endo/exonu/phosph_ase_sf"/>
</dbReference>
<evidence type="ECO:0000313" key="5">
    <source>
        <dbReference type="Proteomes" id="UP000675781"/>
    </source>
</evidence>
<feature type="region of interest" description="Disordered" evidence="1">
    <location>
        <begin position="1"/>
        <end position="175"/>
    </location>
</feature>
<dbReference type="InterPro" id="IPR005135">
    <property type="entry name" value="Endo/exonuclease/phosphatase"/>
</dbReference>
<evidence type="ECO:0000313" key="4">
    <source>
        <dbReference type="EMBL" id="MBR7832147.1"/>
    </source>
</evidence>
<sequence length="606" mass="61890">MEDDEAMVAGPVTNAEGDEQAGRDLPDLRLWPEFGIPAPRAEQAPGQSQSEASVPGVNPPAADPADPMSAAAPTSPSATPVIPAQPASSASPALPQGPMTSPFAPQGPHRVLNQTQIPGQAWPQGPVPGRTLPYPPRALSAARPVPELAGPSSGGSIPTQPSDPFRGGAAVPQQPAAAPIEAGGVGFTDAAATVPDASAAVPGVGAGVGPGSGPVPGPVCVPAEFGSIAVPTVEPFPAPEGEQAGDGPGTDEPAPDTGTQPTTKAARRSHRASSMRRQTSSAIAVLGWLAVSFLVLHRYLPDVGGVGSLLETWLPWIAVPVVALLVAAGIVHTRRALIATLAAALVWTALYGPQLLPRGSDAPAQLHIFSEDVNGVTSEVTTSGTMALAQHADIVALEDVYSNVSQSSSVNALNNAYKYHVTEYEFGLWSRYPISAEKPITLGTTQDGAVSLDTQSAGMAAATAGTPVIGALEATISMPDGKPLTVYLLHLPQPVLGNQGFAKARDAALTQLVAVLKADTSPRLAVIGDVNVAATDRQFSQLTQGVGLQSAQQAAGSGFGFTWPAEFPIVRLDDVLTRGLQPLRSSVLPAIAGGQSHLPIEVDLDY</sequence>
<dbReference type="Proteomes" id="UP000675781">
    <property type="component" value="Unassembled WGS sequence"/>
</dbReference>
<feature type="transmembrane region" description="Helical" evidence="2">
    <location>
        <begin position="336"/>
        <end position="356"/>
    </location>
</feature>
<comment type="caution">
    <text evidence="4">The sequence shown here is derived from an EMBL/GenBank/DDBJ whole genome shotgun (WGS) entry which is preliminary data.</text>
</comment>
<reference evidence="4" key="1">
    <citation type="submission" date="2021-04" db="EMBL/GenBank/DDBJ databases">
        <title>Genome based classification of Actinospica acidithermotolerans sp. nov., an actinobacterium isolated from an Indonesian hot spring.</title>
        <authorList>
            <person name="Kusuma A.B."/>
            <person name="Putra K.E."/>
            <person name="Nafisah S."/>
            <person name="Loh J."/>
            <person name="Nouioui I."/>
            <person name="Goodfellow M."/>
        </authorList>
    </citation>
    <scope>NUCLEOTIDE SEQUENCE</scope>
    <source>
        <strain evidence="4">CSCA 57</strain>
    </source>
</reference>
<proteinExistence type="predicted"/>
<keyword evidence="2" id="KW-1133">Transmembrane helix</keyword>
<evidence type="ECO:0000259" key="3">
    <source>
        <dbReference type="Pfam" id="PF03372"/>
    </source>
</evidence>
<dbReference type="AlphaFoldDB" id="A0A941EKE7"/>
<dbReference type="Pfam" id="PF03372">
    <property type="entry name" value="Exo_endo_phos"/>
    <property type="match status" value="1"/>
</dbReference>
<dbReference type="EMBL" id="JAGSOG010000007">
    <property type="protein sequence ID" value="MBR7832147.1"/>
    <property type="molecule type" value="Genomic_DNA"/>
</dbReference>
<keyword evidence="2" id="KW-0812">Transmembrane</keyword>
<feature type="domain" description="Endonuclease/exonuclease/phosphatase" evidence="3">
    <location>
        <begin position="389"/>
        <end position="587"/>
    </location>
</feature>
<dbReference type="SUPFAM" id="SSF56219">
    <property type="entry name" value="DNase I-like"/>
    <property type="match status" value="1"/>
</dbReference>
<dbReference type="GO" id="GO:0003824">
    <property type="term" value="F:catalytic activity"/>
    <property type="evidence" value="ECO:0007669"/>
    <property type="project" value="InterPro"/>
</dbReference>
<dbReference type="Gene3D" id="3.60.10.10">
    <property type="entry name" value="Endonuclease/exonuclease/phosphatase"/>
    <property type="match status" value="1"/>
</dbReference>
<feature type="region of interest" description="Disordered" evidence="1">
    <location>
        <begin position="231"/>
        <end position="275"/>
    </location>
</feature>
<evidence type="ECO:0000256" key="2">
    <source>
        <dbReference type="SAM" id="Phobius"/>
    </source>
</evidence>
<dbReference type="RefSeq" id="WP_212526682.1">
    <property type="nucleotide sequence ID" value="NZ_JAGSOG010000007.1"/>
</dbReference>
<feature type="compositionally biased region" description="Basic residues" evidence="1">
    <location>
        <begin position="265"/>
        <end position="274"/>
    </location>
</feature>
<feature type="transmembrane region" description="Helical" evidence="2">
    <location>
        <begin position="312"/>
        <end position="331"/>
    </location>
</feature>
<accession>A0A941EKE7</accession>
<protein>
    <recommendedName>
        <fullName evidence="3">Endonuclease/exonuclease/phosphatase domain-containing protein</fullName>
    </recommendedName>
</protein>
<feature type="compositionally biased region" description="Low complexity" evidence="1">
    <location>
        <begin position="63"/>
        <end position="96"/>
    </location>
</feature>
<organism evidence="4 5">
    <name type="scientific">Actinospica durhamensis</name>
    <dbReference type="NCBI Taxonomy" id="1508375"/>
    <lineage>
        <taxon>Bacteria</taxon>
        <taxon>Bacillati</taxon>
        <taxon>Actinomycetota</taxon>
        <taxon>Actinomycetes</taxon>
        <taxon>Catenulisporales</taxon>
        <taxon>Actinospicaceae</taxon>
        <taxon>Actinospica</taxon>
    </lineage>
</organism>
<name>A0A941EKE7_9ACTN</name>
<keyword evidence="5" id="KW-1185">Reference proteome</keyword>
<keyword evidence="2" id="KW-0472">Membrane</keyword>
<evidence type="ECO:0000256" key="1">
    <source>
        <dbReference type="SAM" id="MobiDB-lite"/>
    </source>
</evidence>
<gene>
    <name evidence="4" type="ORF">KDL01_02685</name>
</gene>
<feature type="transmembrane region" description="Helical" evidence="2">
    <location>
        <begin position="281"/>
        <end position="300"/>
    </location>
</feature>